<gene>
    <name evidence="2" type="ORF">LDJ82_04085</name>
</gene>
<feature type="domain" description="YopX protein" evidence="1">
    <location>
        <begin position="4"/>
        <end position="129"/>
    </location>
</feature>
<comment type="caution">
    <text evidence="2">The sequence shown here is derived from an EMBL/GenBank/DDBJ whole genome shotgun (WGS) entry which is preliminary data.</text>
</comment>
<dbReference type="InterPro" id="IPR019096">
    <property type="entry name" value="YopX_protein"/>
</dbReference>
<name>A0ABS7Z0M0_9FIRM</name>
<accession>A0ABS7Z0M0</accession>
<reference evidence="3" key="1">
    <citation type="submission" date="2023-07" db="EMBL/GenBank/DDBJ databases">
        <title>FDA dAtabase for Regulatory Grade micrObial Sequences (FDA-ARGOS): Supporting development and validation of Infectious Disease Dx tests.</title>
        <authorList>
            <person name="Sproer C."/>
            <person name="Gronow S."/>
            <person name="Severitt S."/>
            <person name="Schroder I."/>
            <person name="Tallon L."/>
            <person name="Sadzewicz L."/>
            <person name="Zhao X."/>
            <person name="Boylan J."/>
            <person name="Ott S."/>
            <person name="Bowen H."/>
            <person name="Vavikolanu K."/>
            <person name="Hazen T."/>
            <person name="Aluvathingal J."/>
            <person name="Nadendla S."/>
            <person name="Lowell S."/>
            <person name="Myers T."/>
            <person name="Yan Y."/>
        </authorList>
    </citation>
    <scope>NUCLEOTIDE SEQUENCE [LARGE SCALE GENOMIC DNA]</scope>
    <source>
        <strain evidence="3">FDAARGOS_1538</strain>
    </source>
</reference>
<dbReference type="InterPro" id="IPR023385">
    <property type="entry name" value="YopX-like_C"/>
</dbReference>
<sequence>MIDKYRAWDSLNCEMLNNVGCINWHLEEITCYEKVSLDFSMKFKHIQLMRFTGILDKNGKEIYEGDILHWKDKSKAGYGSLEDNVIVYWSNDFLAWTVQGNDWSVDEPPHYLFEYKDPGEIEVIGNIYEGVLKK</sequence>
<dbReference type="SUPFAM" id="SSF159006">
    <property type="entry name" value="YopX-like"/>
    <property type="match status" value="1"/>
</dbReference>
<organism evidence="2 3">
    <name type="scientific">Anaerococcus degeneri</name>
    <dbReference type="NCBI Taxonomy" id="361500"/>
    <lineage>
        <taxon>Bacteria</taxon>
        <taxon>Bacillati</taxon>
        <taxon>Bacillota</taxon>
        <taxon>Tissierellia</taxon>
        <taxon>Tissierellales</taxon>
        <taxon>Peptoniphilaceae</taxon>
        <taxon>Anaerococcus</taxon>
    </lineage>
</organism>
<evidence type="ECO:0000313" key="3">
    <source>
        <dbReference type="Proteomes" id="UP001198374"/>
    </source>
</evidence>
<keyword evidence="3" id="KW-1185">Reference proteome</keyword>
<dbReference type="Pfam" id="PF09643">
    <property type="entry name" value="YopX"/>
    <property type="match status" value="1"/>
</dbReference>
<protein>
    <submittedName>
        <fullName evidence="2">YopX family protein</fullName>
    </submittedName>
</protein>
<evidence type="ECO:0000259" key="1">
    <source>
        <dbReference type="Pfam" id="PF09643"/>
    </source>
</evidence>
<proteinExistence type="predicted"/>
<dbReference type="RefSeq" id="WP_209773635.1">
    <property type="nucleotide sequence ID" value="NZ_JAGGLO010000004.1"/>
</dbReference>
<dbReference type="Gene3D" id="2.30.30.290">
    <property type="entry name" value="YopX-like domains"/>
    <property type="match status" value="1"/>
</dbReference>
<evidence type="ECO:0000313" key="2">
    <source>
        <dbReference type="EMBL" id="MCA2096091.1"/>
    </source>
</evidence>
<dbReference type="EMBL" id="JAIWIY010000001">
    <property type="protein sequence ID" value="MCA2096091.1"/>
    <property type="molecule type" value="Genomic_DNA"/>
</dbReference>
<dbReference type="Proteomes" id="UP001198374">
    <property type="component" value="Unassembled WGS sequence"/>
</dbReference>